<feature type="region of interest" description="Disordered" evidence="1">
    <location>
        <begin position="1707"/>
        <end position="1755"/>
    </location>
</feature>
<evidence type="ECO:0000313" key="3">
    <source>
        <dbReference type="Proteomes" id="UP000307808"/>
    </source>
</evidence>
<dbReference type="OrthoDB" id="5150353at2"/>
<proteinExistence type="predicted"/>
<reference evidence="2 3" key="1">
    <citation type="submission" date="2019-04" db="EMBL/GenBank/DDBJ databases">
        <authorList>
            <person name="Dong K."/>
        </authorList>
    </citation>
    <scope>NUCLEOTIDE SEQUENCE [LARGE SCALE GENOMIC DNA]</scope>
    <source>
        <strain evidence="3">dk3543</strain>
    </source>
</reference>
<dbReference type="Proteomes" id="UP000307808">
    <property type="component" value="Unassembled WGS sequence"/>
</dbReference>
<feature type="region of interest" description="Disordered" evidence="1">
    <location>
        <begin position="1166"/>
        <end position="1211"/>
    </location>
</feature>
<dbReference type="Gene3D" id="2.180.10.10">
    <property type="entry name" value="RHS repeat-associated core"/>
    <property type="match status" value="2"/>
</dbReference>
<organism evidence="2 3">
    <name type="scientific">Nocardioides jishulii</name>
    <dbReference type="NCBI Taxonomy" id="2575440"/>
    <lineage>
        <taxon>Bacteria</taxon>
        <taxon>Bacillati</taxon>
        <taxon>Actinomycetota</taxon>
        <taxon>Actinomycetes</taxon>
        <taxon>Propionibacteriales</taxon>
        <taxon>Nocardioidaceae</taxon>
        <taxon>Nocardioides</taxon>
    </lineage>
</organism>
<accession>A0A4V5TKW8</accession>
<evidence type="ECO:0000313" key="2">
    <source>
        <dbReference type="EMBL" id="TKI63923.1"/>
    </source>
</evidence>
<dbReference type="RefSeq" id="WP_137064387.1">
    <property type="nucleotide sequence ID" value="NZ_SZPY01000001.1"/>
</dbReference>
<dbReference type="InterPro" id="IPR031325">
    <property type="entry name" value="RHS_repeat"/>
</dbReference>
<dbReference type="NCBIfam" id="TIGR03696">
    <property type="entry name" value="Rhs_assc_core"/>
    <property type="match status" value="1"/>
</dbReference>
<gene>
    <name evidence="2" type="ORF">FC770_01710</name>
</gene>
<sequence>MTPRKGVSPGLDIAITTQPEPSGLESARTTQAPVPVGGQMKVSVDYSDFAAASGGDWASRLRFVDVTDERNTVLETDVSLADRTAEVTVPAKSLQTGTVQLALVAGASGSTGDYSATSLSASASWMVGRQTGDFTWSYPFDLPSAVNGPMPQFGLNYSSGSVDGRTAASNNQTSYIGEGFSGEVGYVERKFVSCADDMGGSNASQKTSDQCWRDDNASLVLGGRSTELVKDSSGNWHLKDADGSTIERRTTGHNADNNNEYWVLTTPDGTRYHFGREKWAAGDEKDTDSTLVAPVFGNQAGEPCHASAFTDSDCTQAYRWNVDFVVDAHDNLLTYFYAREGNRYGSRKGAEALDYDRAGRLVSIEYGGRLSTRADKSPSRVLLSYAQRCLSTSSFNCESEPLNSANAQHWPDVPFDQVCTSGTCGDGNHAPSFFSRLRLSRITSQVLKGTTHTDVDRYDLTHTFPPATDGTGASLTLQKIVHTGLGEKNIVLDPVVLTYALMPNRVSGFPDNQDAPPLMKSRLSSVDSESGSRISVEYTAAECSASNVPTQANLDSNAKRCFPVWWMEPGSFAQNLHFFHKYLAKTVTQSDLGGGQPDVATRYEYVGNPAWHYDDAELTREKYRTWSDWRGYAHVRETTGAGVSTLFKEFRYMRGMHGDRTSTPGTTKSVSLTGLRAPALTDHNRFNGVVREETVRLASASGAEVTTTVNTPWLGPVIATGGGDVARLVKNQSTQVFTPIAAGGVRQTKSVTTYDADGLPTRLDDLGDVATATDDLCTKTEYVKGNGILDKLSKVTVTSKTCSAAVTASDLVSETTHAYDGQAMGVAPTKGDVTRTAVRAENGVVTKSVMTYDALGRVLTTTDAGGNVESVEYSPATGHPDVVTTYEPAPNGSTAPADRWKSIQYLNRERGLPDAEVDLNGKRIDYAYNALGQVTSVWSTAGSKASDAPASVKFDYRVKADGRNVVTTQQLRNDNTYLTSYMFYDGLLRPRQYQAPATGTQGGRLITDTEYNSAGLETAIKGPYFNSAAASATLVSAPGDNTIPRVEATQYDGAGRVVRNDFKSYSTVQWYTSTTYGGDRITVNPPGKEPLTVSVLDGRDRVKEKIEYLVDSPTGAASEIGARTLYDYHPDGKVKRVRDGADLTSTPNIDESNEWVYTYDLRGRLIASSDPDSGETRNTYDDQDRLVSSTRAGRTVSSEYDRAGRRTKMSEGSTTMATWTYDTLAGAKGQLASATRYAKDPSGTMAPYTTAVTGYDAAYRPLGSSVIIPAGETGLAGTYTTSMTYNRDGTVATTSLPRIGPATSPAMAAETLIYKYDGFGQLDTLVGRSPYVVDTEYSEFGEVSVRTLGTTLSKAVFDWRVYAADTGRLSMNWVQREGANNADRLTGYTYDPAGNVTKISDDALGESQCFDYDQMGQMTRAWTQASTSDACAWNATAGTGPSPYRVAWTYDNPTGNRLTETRYDGNVISATDAYTYPAPVENTVQPHTPTTISTDSASGEHTERYLEYSAGSRVVDFDWFGGRIQGNVWTADGLLESYDGWGEMDGSFVYDAAGNRLIKRESGNSTLELGHTEVLVPAAGAASATRFYSAGGENVALRTASTIRFVVADPQGTSQLQIEHSNQTVSTRRTLPFGQTRPVNATGGNWTGNRGFVGGTIDSSTTHLGAREYDSRLGMFISDDPLVDHGDSRQMQGFAYARSNPLAFSDASGLFPTKHDGPGNHPTNLPIPDSPGGGTRQSPSEPKPPVPAPVQQAAQEVVAAQTAEKAVRAKLIATAKELGKIVLDELGVTAGLDCIQNGSAGSCASTALNVLTTVGAGFAVKIIAKYGAPWKWKKAADLAGRVTNLVGELISGVGEWRKAGKRVEAVTDNLGVGAGTIDDAGQLVYRIHGNDARKWGHSWTTENPLKMANPRSRLGLPKVNSGEHVTCARVCDMGGVKKRDALPLDGNPGGGPEWLFPNPQQQLNEIWTLRMDPPL</sequence>
<feature type="compositionally biased region" description="Polar residues" evidence="1">
    <location>
        <begin position="1186"/>
        <end position="1198"/>
    </location>
</feature>
<protein>
    <recommendedName>
        <fullName evidence="4">Sugar-binding protein</fullName>
    </recommendedName>
</protein>
<dbReference type="InterPro" id="IPR050708">
    <property type="entry name" value="T6SS_VgrG/RHS"/>
</dbReference>
<feature type="compositionally biased region" description="Basic and acidic residues" evidence="1">
    <location>
        <begin position="1174"/>
        <end position="1185"/>
    </location>
</feature>
<comment type="caution">
    <text evidence="2">The sequence shown here is derived from an EMBL/GenBank/DDBJ whole genome shotgun (WGS) entry which is preliminary data.</text>
</comment>
<dbReference type="InterPro" id="IPR022385">
    <property type="entry name" value="Rhs_assc_core"/>
</dbReference>
<dbReference type="Pfam" id="PF05593">
    <property type="entry name" value="RHS_repeat"/>
    <property type="match status" value="1"/>
</dbReference>
<feature type="compositionally biased region" description="Polar residues" evidence="1">
    <location>
        <begin position="1482"/>
        <end position="1497"/>
    </location>
</feature>
<keyword evidence="3" id="KW-1185">Reference proteome</keyword>
<name>A0A4V5TKW8_9ACTN</name>
<dbReference type="InterPro" id="IPR006530">
    <property type="entry name" value="YD"/>
</dbReference>
<feature type="region of interest" description="Disordered" evidence="1">
    <location>
        <begin position="1"/>
        <end position="30"/>
    </location>
</feature>
<dbReference type="EMBL" id="SZPY01000001">
    <property type="protein sequence ID" value="TKI63923.1"/>
    <property type="molecule type" value="Genomic_DNA"/>
</dbReference>
<dbReference type="PANTHER" id="PTHR32305">
    <property type="match status" value="1"/>
</dbReference>
<dbReference type="NCBIfam" id="TIGR01643">
    <property type="entry name" value="YD_repeat_2x"/>
    <property type="match status" value="1"/>
</dbReference>
<feature type="region of interest" description="Disordered" evidence="1">
    <location>
        <begin position="1481"/>
        <end position="1500"/>
    </location>
</feature>
<dbReference type="PANTHER" id="PTHR32305:SF17">
    <property type="entry name" value="TRNA NUCLEASE WAPA"/>
    <property type="match status" value="1"/>
</dbReference>
<evidence type="ECO:0008006" key="4">
    <source>
        <dbReference type="Google" id="ProtNLM"/>
    </source>
</evidence>
<evidence type="ECO:0000256" key="1">
    <source>
        <dbReference type="SAM" id="MobiDB-lite"/>
    </source>
</evidence>